<evidence type="ECO:0000313" key="2">
    <source>
        <dbReference type="EMBL" id="KAK9088511.1"/>
    </source>
</evidence>
<accession>A0AAP0E8E6</accession>
<dbReference type="Proteomes" id="UP001419268">
    <property type="component" value="Unassembled WGS sequence"/>
</dbReference>
<keyword evidence="3" id="KW-1185">Reference proteome</keyword>
<feature type="compositionally biased region" description="Acidic residues" evidence="1">
    <location>
        <begin position="49"/>
        <end position="65"/>
    </location>
</feature>
<evidence type="ECO:0000256" key="1">
    <source>
        <dbReference type="SAM" id="MobiDB-lite"/>
    </source>
</evidence>
<protein>
    <submittedName>
        <fullName evidence="2">Uncharacterized protein</fullName>
    </submittedName>
</protein>
<dbReference type="AlphaFoldDB" id="A0AAP0E8E6"/>
<proteinExistence type="predicted"/>
<feature type="region of interest" description="Disordered" evidence="1">
    <location>
        <begin position="43"/>
        <end position="65"/>
    </location>
</feature>
<evidence type="ECO:0000313" key="3">
    <source>
        <dbReference type="Proteomes" id="UP001419268"/>
    </source>
</evidence>
<sequence>MRPAASRAPSGAGLKSATTKRCSRLKLAATGGIRTTEANGRRTLVALDGETDAEAVAGEPEEDAK</sequence>
<reference evidence="2 3" key="1">
    <citation type="submission" date="2024-01" db="EMBL/GenBank/DDBJ databases">
        <title>Genome assemblies of Stephania.</title>
        <authorList>
            <person name="Yang L."/>
        </authorList>
    </citation>
    <scope>NUCLEOTIDE SEQUENCE [LARGE SCALE GENOMIC DNA]</scope>
    <source>
        <strain evidence="2">JXDWG</strain>
        <tissue evidence="2">Leaf</tissue>
    </source>
</reference>
<name>A0AAP0E8E6_9MAGN</name>
<dbReference type="EMBL" id="JBBNAG010000012">
    <property type="protein sequence ID" value="KAK9088511.1"/>
    <property type="molecule type" value="Genomic_DNA"/>
</dbReference>
<gene>
    <name evidence="2" type="ORF">Scep_027593</name>
</gene>
<comment type="caution">
    <text evidence="2">The sequence shown here is derived from an EMBL/GenBank/DDBJ whole genome shotgun (WGS) entry which is preliminary data.</text>
</comment>
<organism evidence="2 3">
    <name type="scientific">Stephania cephalantha</name>
    <dbReference type="NCBI Taxonomy" id="152367"/>
    <lineage>
        <taxon>Eukaryota</taxon>
        <taxon>Viridiplantae</taxon>
        <taxon>Streptophyta</taxon>
        <taxon>Embryophyta</taxon>
        <taxon>Tracheophyta</taxon>
        <taxon>Spermatophyta</taxon>
        <taxon>Magnoliopsida</taxon>
        <taxon>Ranunculales</taxon>
        <taxon>Menispermaceae</taxon>
        <taxon>Menispermoideae</taxon>
        <taxon>Cissampelideae</taxon>
        <taxon>Stephania</taxon>
    </lineage>
</organism>